<feature type="signal peptide" evidence="1">
    <location>
        <begin position="1"/>
        <end position="23"/>
    </location>
</feature>
<name>A0A6P8ZYB1_THRPL</name>
<gene>
    <name evidence="3" type="primary">LOC117650633</name>
</gene>
<dbReference type="Proteomes" id="UP000515158">
    <property type="component" value="Unplaced"/>
</dbReference>
<evidence type="ECO:0000313" key="2">
    <source>
        <dbReference type="Proteomes" id="UP000515158"/>
    </source>
</evidence>
<proteinExistence type="predicted"/>
<evidence type="ECO:0000313" key="3">
    <source>
        <dbReference type="RefSeq" id="XP_034250079.1"/>
    </source>
</evidence>
<keyword evidence="2" id="KW-1185">Reference proteome</keyword>
<accession>A0A6P8ZYB1</accession>
<dbReference type="AlphaFoldDB" id="A0A6P8ZYB1"/>
<reference evidence="3" key="1">
    <citation type="submission" date="2025-08" db="UniProtKB">
        <authorList>
            <consortium name="RefSeq"/>
        </authorList>
    </citation>
    <scope>IDENTIFICATION</scope>
    <source>
        <tissue evidence="3">Total insect</tissue>
    </source>
</reference>
<sequence>MASKYSMIVLALSACCLMAAVSASAIGKKVAAEGRCNTRVVNNLEDTIKLCTRNVPAQQFAEPSWQCARTVSGWLAEDDECDLSVVPDYLEDCLWGYGFLRERSIRPAVKCIKNAIESEICC</sequence>
<dbReference type="RefSeq" id="XP_034250079.1">
    <property type="nucleotide sequence ID" value="XM_034394188.1"/>
</dbReference>
<evidence type="ECO:0000256" key="1">
    <source>
        <dbReference type="SAM" id="SignalP"/>
    </source>
</evidence>
<organism evidence="3">
    <name type="scientific">Thrips palmi</name>
    <name type="common">Melon thrips</name>
    <dbReference type="NCBI Taxonomy" id="161013"/>
    <lineage>
        <taxon>Eukaryota</taxon>
        <taxon>Metazoa</taxon>
        <taxon>Ecdysozoa</taxon>
        <taxon>Arthropoda</taxon>
        <taxon>Hexapoda</taxon>
        <taxon>Insecta</taxon>
        <taxon>Pterygota</taxon>
        <taxon>Neoptera</taxon>
        <taxon>Paraneoptera</taxon>
        <taxon>Thysanoptera</taxon>
        <taxon>Terebrantia</taxon>
        <taxon>Thripoidea</taxon>
        <taxon>Thripidae</taxon>
        <taxon>Thrips</taxon>
    </lineage>
</organism>
<dbReference type="PROSITE" id="PS51257">
    <property type="entry name" value="PROKAR_LIPOPROTEIN"/>
    <property type="match status" value="1"/>
</dbReference>
<keyword evidence="1" id="KW-0732">Signal</keyword>
<feature type="chain" id="PRO_5027627589" evidence="1">
    <location>
        <begin position="24"/>
        <end position="122"/>
    </location>
</feature>
<protein>
    <submittedName>
        <fullName evidence="3">Uncharacterized protein LOC117650633</fullName>
    </submittedName>
</protein>
<dbReference type="KEGG" id="tpal:117650633"/>
<dbReference type="GeneID" id="117650633"/>
<dbReference type="InParanoid" id="A0A6P8ZYB1"/>